<feature type="non-terminal residue" evidence="1">
    <location>
        <position position="1"/>
    </location>
</feature>
<evidence type="ECO:0000313" key="1">
    <source>
        <dbReference type="EMBL" id="CAG8533305.1"/>
    </source>
</evidence>
<keyword evidence="2" id="KW-1185">Reference proteome</keyword>
<protein>
    <submittedName>
        <fullName evidence="1">1226_t:CDS:1</fullName>
    </submittedName>
</protein>
<dbReference type="Proteomes" id="UP000789920">
    <property type="component" value="Unassembled WGS sequence"/>
</dbReference>
<organism evidence="1 2">
    <name type="scientific">Racocetra persica</name>
    <dbReference type="NCBI Taxonomy" id="160502"/>
    <lineage>
        <taxon>Eukaryota</taxon>
        <taxon>Fungi</taxon>
        <taxon>Fungi incertae sedis</taxon>
        <taxon>Mucoromycota</taxon>
        <taxon>Glomeromycotina</taxon>
        <taxon>Glomeromycetes</taxon>
        <taxon>Diversisporales</taxon>
        <taxon>Gigasporaceae</taxon>
        <taxon>Racocetra</taxon>
    </lineage>
</organism>
<accession>A0ACA9LKQ9</accession>
<dbReference type="EMBL" id="CAJVQC010003880">
    <property type="protein sequence ID" value="CAG8533305.1"/>
    <property type="molecule type" value="Genomic_DNA"/>
</dbReference>
<proteinExistence type="predicted"/>
<name>A0ACA9LKQ9_9GLOM</name>
<evidence type="ECO:0000313" key="2">
    <source>
        <dbReference type="Proteomes" id="UP000789920"/>
    </source>
</evidence>
<comment type="caution">
    <text evidence="1">The sequence shown here is derived from an EMBL/GenBank/DDBJ whole genome shotgun (WGS) entry which is preliminary data.</text>
</comment>
<sequence>FDSFVAHLWTWTRRRSGPCSCLYEILAAYYAIHGLLLRSRHYLIHGTLHHSQHLLNGNMTLPWKVPMCHKVLMYHKVPMCHKQFDKEFANSFNPISESSTIQLDEINGDNLLIEEIIDLSNPAFIGNNNLFIEEQGKTNNISNG</sequence>
<reference evidence="1" key="1">
    <citation type="submission" date="2021-06" db="EMBL/GenBank/DDBJ databases">
        <authorList>
            <person name="Kallberg Y."/>
            <person name="Tangrot J."/>
            <person name="Rosling A."/>
        </authorList>
    </citation>
    <scope>NUCLEOTIDE SEQUENCE</scope>
    <source>
        <strain evidence="1">MA461A</strain>
    </source>
</reference>
<gene>
    <name evidence="1" type="ORF">RPERSI_LOCUS3235</name>
</gene>